<dbReference type="GO" id="GO:0000049">
    <property type="term" value="F:tRNA binding"/>
    <property type="evidence" value="ECO:0007669"/>
    <property type="project" value="UniProtKB-UniRule"/>
</dbReference>
<dbReference type="Pfam" id="PF00673">
    <property type="entry name" value="Ribosomal_L5_C"/>
    <property type="match status" value="1"/>
</dbReference>
<protein>
    <recommendedName>
        <fullName evidence="4 5">Large ribosomal subunit protein uL5</fullName>
    </recommendedName>
</protein>
<keyword evidence="10" id="KW-1185">Reference proteome</keyword>
<evidence type="ECO:0000256" key="2">
    <source>
        <dbReference type="ARBA" id="ARBA00022980"/>
    </source>
</evidence>
<accession>A0A6B3L6I7</accession>
<dbReference type="GO" id="GO:0006412">
    <property type="term" value="P:translation"/>
    <property type="evidence" value="ECO:0007669"/>
    <property type="project" value="UniProtKB-UniRule"/>
</dbReference>
<evidence type="ECO:0000259" key="8">
    <source>
        <dbReference type="Pfam" id="PF00673"/>
    </source>
</evidence>
<sequence length="190" mass="21337">MSTTLPTLQKEYRERVIPALKEKFNYANVNQIPVIEKVVINSCVGKEADRKAAVEDVIAEIAKITGQQPVPTRAKKSVSNFRLREGDAIGAKVTLRGRTMWEFLERFIRTAMPRIRDFRGVSPKSFDGRGNYGIGINDQSIFPEIELDKIKRQIGFDIIITTSAKTDDEARELLRLVGVPFRKSGGEQAA</sequence>
<keyword evidence="5" id="KW-0820">tRNA-binding</keyword>
<dbReference type="InterPro" id="IPR020929">
    <property type="entry name" value="Ribosomal_uL5_CS"/>
</dbReference>
<dbReference type="InterPro" id="IPR002132">
    <property type="entry name" value="Ribosomal_uL5"/>
</dbReference>
<keyword evidence="5" id="KW-0694">RNA-binding</keyword>
<dbReference type="RefSeq" id="WP_164364531.1">
    <property type="nucleotide sequence ID" value="NZ_CP066776.1"/>
</dbReference>
<dbReference type="Pfam" id="PF00281">
    <property type="entry name" value="Ribosomal_L5"/>
    <property type="match status" value="1"/>
</dbReference>
<dbReference type="Gene3D" id="3.30.1440.10">
    <property type="match status" value="1"/>
</dbReference>
<dbReference type="InterPro" id="IPR031310">
    <property type="entry name" value="Ribosomal_uL5_N"/>
</dbReference>
<comment type="function">
    <text evidence="5">This is 1 of the proteins that bind and probably mediate the attachment of the 5S RNA into the large ribosomal subunit, where it forms part of the central protuberance. In the 70S ribosome it contacts protein S13 of the 30S subunit (bridge B1b), connecting the 2 subunits; this bridge is implicated in subunit movement. Contacts the P site tRNA; the 5S rRNA and some of its associated proteins might help stabilize positioning of ribosome-bound tRNAs.</text>
</comment>
<dbReference type="SUPFAM" id="SSF55282">
    <property type="entry name" value="RL5-like"/>
    <property type="match status" value="1"/>
</dbReference>
<dbReference type="GO" id="GO:0005840">
    <property type="term" value="C:ribosome"/>
    <property type="evidence" value="ECO:0007669"/>
    <property type="project" value="UniProtKB-KW"/>
</dbReference>
<dbReference type="KEGG" id="soa:G3M56_004410"/>
<proteinExistence type="inferred from homology"/>
<feature type="domain" description="Large ribosomal subunit protein uL5 N-terminal" evidence="7">
    <location>
        <begin position="28"/>
        <end position="84"/>
    </location>
</feature>
<evidence type="ECO:0000256" key="1">
    <source>
        <dbReference type="ARBA" id="ARBA00008553"/>
    </source>
</evidence>
<evidence type="ECO:0000313" key="9">
    <source>
        <dbReference type="EMBL" id="QQL45833.1"/>
    </source>
</evidence>
<dbReference type="GO" id="GO:0019843">
    <property type="term" value="F:rRNA binding"/>
    <property type="evidence" value="ECO:0007669"/>
    <property type="project" value="UniProtKB-UniRule"/>
</dbReference>
<dbReference type="InterPro" id="IPR031309">
    <property type="entry name" value="Ribosomal_uL5_C"/>
</dbReference>
<reference evidence="9 10" key="1">
    <citation type="submission" date="2020-12" db="EMBL/GenBank/DDBJ databases">
        <title>Sulforoseuscoccus oceanibium gen. nov., sp. nov., a representative of the phylum Verrucomicrobia with special cytoplasmic membrane, and proposal of Sulforoseuscoccusaceae fam. nov.</title>
        <authorList>
            <person name="Xi F."/>
        </authorList>
    </citation>
    <scope>NUCLEOTIDE SEQUENCE [LARGE SCALE GENOMIC DNA]</scope>
    <source>
        <strain evidence="9 10">T37</strain>
    </source>
</reference>
<dbReference type="EMBL" id="CP066776">
    <property type="protein sequence ID" value="QQL45833.1"/>
    <property type="molecule type" value="Genomic_DNA"/>
</dbReference>
<keyword evidence="5" id="KW-0699">rRNA-binding</keyword>
<dbReference type="InterPro" id="IPR020930">
    <property type="entry name" value="Ribosomal_uL5_bac-type"/>
</dbReference>
<evidence type="ECO:0000259" key="7">
    <source>
        <dbReference type="Pfam" id="PF00281"/>
    </source>
</evidence>
<dbReference type="PIRSF" id="PIRSF002161">
    <property type="entry name" value="Ribosomal_L5"/>
    <property type="match status" value="1"/>
</dbReference>
<dbReference type="FunFam" id="3.30.1440.10:FF:000001">
    <property type="entry name" value="50S ribosomal protein L5"/>
    <property type="match status" value="1"/>
</dbReference>
<dbReference type="InterPro" id="IPR022803">
    <property type="entry name" value="Ribosomal_uL5_dom_sf"/>
</dbReference>
<dbReference type="PANTHER" id="PTHR11994">
    <property type="entry name" value="60S RIBOSOMAL PROTEIN L11-RELATED"/>
    <property type="match status" value="1"/>
</dbReference>
<evidence type="ECO:0000256" key="3">
    <source>
        <dbReference type="ARBA" id="ARBA00023274"/>
    </source>
</evidence>
<dbReference type="NCBIfam" id="NF000585">
    <property type="entry name" value="PRK00010.1"/>
    <property type="match status" value="1"/>
</dbReference>
<keyword evidence="3 5" id="KW-0687">Ribonucleoprotein</keyword>
<evidence type="ECO:0000256" key="5">
    <source>
        <dbReference type="HAMAP-Rule" id="MF_01333"/>
    </source>
</evidence>
<evidence type="ECO:0000256" key="4">
    <source>
        <dbReference type="ARBA" id="ARBA00035245"/>
    </source>
</evidence>
<evidence type="ECO:0000256" key="6">
    <source>
        <dbReference type="RuleBase" id="RU003930"/>
    </source>
</evidence>
<dbReference type="PROSITE" id="PS00358">
    <property type="entry name" value="RIBOSOMAL_L5"/>
    <property type="match status" value="1"/>
</dbReference>
<dbReference type="Proteomes" id="UP000475117">
    <property type="component" value="Chromosome"/>
</dbReference>
<dbReference type="GO" id="GO:0003735">
    <property type="term" value="F:structural constituent of ribosome"/>
    <property type="evidence" value="ECO:0007669"/>
    <property type="project" value="InterPro"/>
</dbReference>
<feature type="domain" description="Large ribosomal subunit protein uL5 C-terminal" evidence="8">
    <location>
        <begin position="89"/>
        <end position="181"/>
    </location>
</feature>
<name>A0A6B3L6I7_9BACT</name>
<dbReference type="AlphaFoldDB" id="A0A6B3L6I7"/>
<comment type="similarity">
    <text evidence="1 5 6">Belongs to the universal ribosomal protein uL5 family.</text>
</comment>
<organism evidence="9 10">
    <name type="scientific">Sulfuriroseicoccus oceanibius</name>
    <dbReference type="NCBI Taxonomy" id="2707525"/>
    <lineage>
        <taxon>Bacteria</taxon>
        <taxon>Pseudomonadati</taxon>
        <taxon>Verrucomicrobiota</taxon>
        <taxon>Verrucomicrobiia</taxon>
        <taxon>Verrucomicrobiales</taxon>
        <taxon>Verrucomicrobiaceae</taxon>
        <taxon>Sulfuriroseicoccus</taxon>
    </lineage>
</organism>
<dbReference type="GO" id="GO:1990904">
    <property type="term" value="C:ribonucleoprotein complex"/>
    <property type="evidence" value="ECO:0007669"/>
    <property type="project" value="UniProtKB-KW"/>
</dbReference>
<gene>
    <name evidence="5 9" type="primary">rplE</name>
    <name evidence="9" type="ORF">G3M56_004410</name>
</gene>
<evidence type="ECO:0000313" key="10">
    <source>
        <dbReference type="Proteomes" id="UP000475117"/>
    </source>
</evidence>
<keyword evidence="2 5" id="KW-0689">Ribosomal protein</keyword>
<dbReference type="HAMAP" id="MF_01333_B">
    <property type="entry name" value="Ribosomal_uL5_B"/>
    <property type="match status" value="1"/>
</dbReference>
<comment type="subunit">
    <text evidence="5">Part of the 50S ribosomal subunit; part of the 5S rRNA/L5/L18/L25 subcomplex. Contacts the 5S rRNA and the P site tRNA. Forms a bridge to the 30S subunit in the 70S ribosome.</text>
</comment>